<evidence type="ECO:0000313" key="3">
    <source>
        <dbReference type="EMBL" id="PWA61920.1"/>
    </source>
</evidence>
<protein>
    <submittedName>
        <fullName evidence="3">Uncharacterized protein</fullName>
    </submittedName>
</protein>
<evidence type="ECO:0000313" key="2">
    <source>
        <dbReference type="EMBL" id="PWA61919.1"/>
    </source>
</evidence>
<organism evidence="3 4">
    <name type="scientific">Artemisia annua</name>
    <name type="common">Sweet wormwood</name>
    <dbReference type="NCBI Taxonomy" id="35608"/>
    <lineage>
        <taxon>Eukaryota</taxon>
        <taxon>Viridiplantae</taxon>
        <taxon>Streptophyta</taxon>
        <taxon>Embryophyta</taxon>
        <taxon>Tracheophyta</taxon>
        <taxon>Spermatophyta</taxon>
        <taxon>Magnoliopsida</taxon>
        <taxon>eudicotyledons</taxon>
        <taxon>Gunneridae</taxon>
        <taxon>Pentapetalae</taxon>
        <taxon>asterids</taxon>
        <taxon>campanulids</taxon>
        <taxon>Asterales</taxon>
        <taxon>Asteraceae</taxon>
        <taxon>Asteroideae</taxon>
        <taxon>Anthemideae</taxon>
        <taxon>Artemisiinae</taxon>
        <taxon>Artemisia</taxon>
    </lineage>
</organism>
<reference evidence="3 4" key="1">
    <citation type="journal article" date="2018" name="Mol. Plant">
        <title>The genome of Artemisia annua provides insight into the evolution of Asteraceae family and artemisinin biosynthesis.</title>
        <authorList>
            <person name="Shen Q."/>
            <person name="Zhang L."/>
            <person name="Liao Z."/>
            <person name="Wang S."/>
            <person name="Yan T."/>
            <person name="Shi P."/>
            <person name="Liu M."/>
            <person name="Fu X."/>
            <person name="Pan Q."/>
            <person name="Wang Y."/>
            <person name="Lv Z."/>
            <person name="Lu X."/>
            <person name="Zhang F."/>
            <person name="Jiang W."/>
            <person name="Ma Y."/>
            <person name="Chen M."/>
            <person name="Hao X."/>
            <person name="Li L."/>
            <person name="Tang Y."/>
            <person name="Lv G."/>
            <person name="Zhou Y."/>
            <person name="Sun X."/>
            <person name="Brodelius P.E."/>
            <person name="Rose J.K.C."/>
            <person name="Tang K."/>
        </authorList>
    </citation>
    <scope>NUCLEOTIDE SEQUENCE [LARGE SCALE GENOMIC DNA]</scope>
    <source>
        <strain evidence="4">cv. Huhao1</strain>
        <tissue evidence="3">Leaf</tissue>
    </source>
</reference>
<evidence type="ECO:0000256" key="1">
    <source>
        <dbReference type="SAM" id="MobiDB-lite"/>
    </source>
</evidence>
<accession>A0A2U1MKX3</accession>
<evidence type="ECO:0000313" key="4">
    <source>
        <dbReference type="Proteomes" id="UP000245207"/>
    </source>
</evidence>
<dbReference type="EMBL" id="PKPP01004991">
    <property type="protein sequence ID" value="PWA61919.1"/>
    <property type="molecule type" value="Genomic_DNA"/>
</dbReference>
<gene>
    <name evidence="2" type="ORF">CTI12_AA368700</name>
    <name evidence="3" type="ORF">CTI12_AA368710</name>
</gene>
<dbReference type="AlphaFoldDB" id="A0A2U1MKX3"/>
<name>A0A2U1MKX3_ARTAN</name>
<dbReference type="Proteomes" id="UP000245207">
    <property type="component" value="Unassembled WGS sequence"/>
</dbReference>
<feature type="region of interest" description="Disordered" evidence="1">
    <location>
        <begin position="66"/>
        <end position="87"/>
    </location>
</feature>
<comment type="caution">
    <text evidence="3">The sequence shown here is derived from an EMBL/GenBank/DDBJ whole genome shotgun (WGS) entry which is preliminary data.</text>
</comment>
<keyword evidence="4" id="KW-1185">Reference proteome</keyword>
<proteinExistence type="predicted"/>
<sequence length="104" mass="10168">MKYAMPVAPEAARINNELASVDAAAEGVTVGRLPALVVGTPESTPVVGGVKSGVLSDSGAKEGVVFDSGAKDGDRAPGTVDELPGAGAGTKVAGPVHICNKTLA</sequence>
<dbReference type="EMBL" id="PKPP01004991">
    <property type="protein sequence ID" value="PWA61920.1"/>
    <property type="molecule type" value="Genomic_DNA"/>
</dbReference>